<name>A0A2K1P196_9BACT</name>
<evidence type="ECO:0000256" key="1">
    <source>
        <dbReference type="ARBA" id="ARBA00008520"/>
    </source>
</evidence>
<dbReference type="SUPFAM" id="SSF53850">
    <property type="entry name" value="Periplasmic binding protein-like II"/>
    <property type="match status" value="1"/>
</dbReference>
<dbReference type="AlphaFoldDB" id="A0A2K1P196"/>
<dbReference type="GO" id="GO:0055052">
    <property type="term" value="C:ATP-binding cassette (ABC) transporter complex, substrate-binding subunit-containing"/>
    <property type="evidence" value="ECO:0007669"/>
    <property type="project" value="TreeGrafter"/>
</dbReference>
<evidence type="ECO:0000313" key="5">
    <source>
        <dbReference type="Proteomes" id="UP000236434"/>
    </source>
</evidence>
<dbReference type="Gene3D" id="3.40.190.10">
    <property type="entry name" value="Periplasmic binding protein-like II"/>
    <property type="match status" value="2"/>
</dbReference>
<dbReference type="Pfam" id="PF01547">
    <property type="entry name" value="SBP_bac_1"/>
    <property type="match status" value="1"/>
</dbReference>
<dbReference type="Proteomes" id="UP000236434">
    <property type="component" value="Unassembled WGS sequence"/>
</dbReference>
<dbReference type="OrthoDB" id="9795467at2"/>
<sequence>MKKAFFLLVVVLISTFMLAQVKEVIFWHSYSTTSGEYKLLTEEIIPEFEREHSNIKITEVQVPYDEMRRRLIVSTAAAQYPDVMRMDIIWVPQFADIGVLLPVDEEFPKDFQQIKDDFLTGPLATNYWKGHYYGVPLDTNTRVLLWNREMFEESGLTAPPTNMEEFIKYIKILTKDTDGDGQIDQWGFADTGFGPWNSMPWIYSFGGQILDPTNSKAEGYINAPESVEALKTFKDLYNQGYIAPIGGGGIGVLEGYAEGIYAMTFDGPWSWSIIKGQYPDSEINYSLIPAGKGGSKSVVGGEDIVIFNSTKYKEEAWEFVKFLTSKDVQLKFATVGQMPILNGLLDEPEIKEHPFFPVYLKQLETAVPRSPHPAWNEINDILDSAWQNAVIGGVEAQDALDNAAYEIEEILNDYR</sequence>
<evidence type="ECO:0008006" key="6">
    <source>
        <dbReference type="Google" id="ProtNLM"/>
    </source>
</evidence>
<dbReference type="GO" id="GO:1901982">
    <property type="term" value="F:maltose binding"/>
    <property type="evidence" value="ECO:0007669"/>
    <property type="project" value="TreeGrafter"/>
</dbReference>
<evidence type="ECO:0000256" key="3">
    <source>
        <dbReference type="ARBA" id="ARBA00022729"/>
    </source>
</evidence>
<dbReference type="GO" id="GO:0015768">
    <property type="term" value="P:maltose transport"/>
    <property type="evidence" value="ECO:0007669"/>
    <property type="project" value="TreeGrafter"/>
</dbReference>
<evidence type="ECO:0000313" key="4">
    <source>
        <dbReference type="EMBL" id="PNR96559.1"/>
    </source>
</evidence>
<accession>A0A2K1P196</accession>
<dbReference type="RefSeq" id="WP_103066864.1">
    <property type="nucleotide sequence ID" value="NZ_AZRL01000012.1"/>
</dbReference>
<keyword evidence="3" id="KW-0732">Signal</keyword>
<organism evidence="4 5">
    <name type="scientific">Petrotoga olearia DSM 13574</name>
    <dbReference type="NCBI Taxonomy" id="1122955"/>
    <lineage>
        <taxon>Bacteria</taxon>
        <taxon>Thermotogati</taxon>
        <taxon>Thermotogota</taxon>
        <taxon>Thermotogae</taxon>
        <taxon>Petrotogales</taxon>
        <taxon>Petrotogaceae</taxon>
        <taxon>Petrotoga</taxon>
    </lineage>
</organism>
<dbReference type="EMBL" id="AZRL01000012">
    <property type="protein sequence ID" value="PNR96559.1"/>
    <property type="molecule type" value="Genomic_DNA"/>
</dbReference>
<dbReference type="PANTHER" id="PTHR30061">
    <property type="entry name" value="MALTOSE-BINDING PERIPLASMIC PROTEIN"/>
    <property type="match status" value="1"/>
</dbReference>
<dbReference type="InterPro" id="IPR006059">
    <property type="entry name" value="SBP"/>
</dbReference>
<dbReference type="PANTHER" id="PTHR30061:SF50">
    <property type="entry name" value="MALTOSE_MALTODEXTRIN-BINDING PERIPLASMIC PROTEIN"/>
    <property type="match status" value="1"/>
</dbReference>
<proteinExistence type="inferred from homology"/>
<evidence type="ECO:0000256" key="2">
    <source>
        <dbReference type="ARBA" id="ARBA00022448"/>
    </source>
</evidence>
<keyword evidence="2" id="KW-0813">Transport</keyword>
<protein>
    <recommendedName>
        <fullName evidence="6">ABC transporter substrate-binding protein</fullName>
    </recommendedName>
</protein>
<comment type="caution">
    <text evidence="4">The sequence shown here is derived from an EMBL/GenBank/DDBJ whole genome shotgun (WGS) entry which is preliminary data.</text>
</comment>
<comment type="similarity">
    <text evidence="1">Belongs to the bacterial solute-binding protein 1 family.</text>
</comment>
<reference evidence="4 5" key="1">
    <citation type="submission" date="2013-12" db="EMBL/GenBank/DDBJ databases">
        <title>Comparative genomics of Petrotoga isolates.</title>
        <authorList>
            <person name="Nesbo C.L."/>
            <person name="Charchuk R."/>
            <person name="Chow K."/>
        </authorList>
    </citation>
    <scope>NUCLEOTIDE SEQUENCE [LARGE SCALE GENOMIC DNA]</scope>
    <source>
        <strain evidence="4 5">DSM 13574</strain>
    </source>
</reference>
<dbReference type="GO" id="GO:0042956">
    <property type="term" value="P:maltodextrin transmembrane transport"/>
    <property type="evidence" value="ECO:0007669"/>
    <property type="project" value="TreeGrafter"/>
</dbReference>
<gene>
    <name evidence="4" type="ORF">X929_04690</name>
</gene>